<evidence type="ECO:0000313" key="2">
    <source>
        <dbReference type="EMBL" id="EDS74339.1"/>
    </source>
</evidence>
<proteinExistence type="predicted"/>
<dbReference type="EMBL" id="ABIK02000014">
    <property type="protein sequence ID" value="EDS74339.1"/>
    <property type="molecule type" value="Genomic_DNA"/>
</dbReference>
<evidence type="ECO:0000313" key="3">
    <source>
        <dbReference type="Proteomes" id="UP000004910"/>
    </source>
</evidence>
<dbReference type="HOGENOM" id="CLU_3231926_0_0_9"/>
<keyword evidence="1" id="KW-1133">Transmembrane helix</keyword>
<dbReference type="Proteomes" id="UP000004910">
    <property type="component" value="Unassembled WGS sequence"/>
</dbReference>
<dbReference type="AlphaFoldDB" id="B1C3V5"/>
<keyword evidence="1" id="KW-0812">Transmembrane</keyword>
<keyword evidence="3" id="KW-1185">Reference proteome</keyword>
<dbReference type="STRING" id="428126.CLOSPI_01923"/>
<gene>
    <name evidence="2" type="ORF">CLOSPI_01923</name>
</gene>
<reference evidence="2" key="2">
    <citation type="submission" date="2014-06" db="EMBL/GenBank/DDBJ databases">
        <title>Draft genome sequence of Clostridium spiroforme (DSM 1552).</title>
        <authorList>
            <person name="Sudarsanam P."/>
            <person name="Ley R."/>
            <person name="Guruge J."/>
            <person name="Turnbaugh P.J."/>
            <person name="Mahowald M."/>
            <person name="Liep D."/>
            <person name="Gordon J."/>
        </authorList>
    </citation>
    <scope>NUCLEOTIDE SEQUENCE</scope>
    <source>
        <strain evidence="2">DSM 1552</strain>
    </source>
</reference>
<name>B1C3V5_9FIRM</name>
<sequence>MSWGEWSTAPSLYFEHSFTYLGVGGTMFFFCLNINETAWAVFY</sequence>
<organism evidence="2 3">
    <name type="scientific">Thomasclavelia spiroformis DSM 1552</name>
    <dbReference type="NCBI Taxonomy" id="428126"/>
    <lineage>
        <taxon>Bacteria</taxon>
        <taxon>Bacillati</taxon>
        <taxon>Bacillota</taxon>
        <taxon>Erysipelotrichia</taxon>
        <taxon>Erysipelotrichales</taxon>
        <taxon>Coprobacillaceae</taxon>
        <taxon>Thomasclavelia</taxon>
    </lineage>
</organism>
<accession>B1C3V5</accession>
<comment type="caution">
    <text evidence="2">The sequence shown here is derived from an EMBL/GenBank/DDBJ whole genome shotgun (WGS) entry which is preliminary data.</text>
</comment>
<evidence type="ECO:0000256" key="1">
    <source>
        <dbReference type="SAM" id="Phobius"/>
    </source>
</evidence>
<reference evidence="2" key="1">
    <citation type="submission" date="2008-02" db="EMBL/GenBank/DDBJ databases">
        <authorList>
            <person name="Fulton L."/>
            <person name="Clifton S."/>
            <person name="Fulton B."/>
            <person name="Xu J."/>
            <person name="Minx P."/>
            <person name="Pepin K.H."/>
            <person name="Johnson M."/>
            <person name="Thiruvilangam P."/>
            <person name="Bhonagiri V."/>
            <person name="Nash W.E."/>
            <person name="Mardis E.R."/>
            <person name="Wilson R.K."/>
        </authorList>
    </citation>
    <scope>NUCLEOTIDE SEQUENCE [LARGE SCALE GENOMIC DNA]</scope>
    <source>
        <strain evidence="2">DSM 1552</strain>
    </source>
</reference>
<keyword evidence="1" id="KW-0472">Membrane</keyword>
<protein>
    <submittedName>
        <fullName evidence="2">Uncharacterized protein</fullName>
    </submittedName>
</protein>
<feature type="transmembrane region" description="Helical" evidence="1">
    <location>
        <begin position="20"/>
        <end position="42"/>
    </location>
</feature>